<dbReference type="Proteomes" id="UP000049455">
    <property type="component" value="Unassembled WGS sequence"/>
</dbReference>
<protein>
    <submittedName>
        <fullName evidence="1">Uncharacterized protein</fullName>
    </submittedName>
</protein>
<sequence length="367" mass="39593">MEIEQIVGDLGLAPDVKEDRPEFDLAHPFLLPRGAQARDTGRRIGHVGRAVDDEARAGAVRPGIARIAHVARRVAGQRALEALAVTLFEQHLPGLAVPVAPPAFVRPAQVKGKLDLGPVHQVVDRRLEDPAPVEPVEIGAERVDPGGASHRGLLAHDLGPRQVVEAERAGQLRLCVAGEVAGGCGRGGPFGETATPPRVIFGRAVELRQVESRDEGRRAAHRRVRGEFELRGLHDAPPAILGHVAECAFERVGRGAVDLTSLRLEVGLGQLQAADHVDQGRFEPVHRPCRKGEPLRVGRDLDPAQHVVGRHEVRAPPLGLPVVLAVRDPEAGGWIVKERLQQVGRADRRQKARDEMVAPCIAIDAVR</sequence>
<reference evidence="1 2" key="1">
    <citation type="submission" date="2015-09" db="EMBL/GenBank/DDBJ databases">
        <authorList>
            <person name="Jackson K.R."/>
            <person name="Lunt B.L."/>
            <person name="Fisher J.N.B."/>
            <person name="Gardner A.V."/>
            <person name="Bailey M.E."/>
            <person name="Deus L.M."/>
            <person name="Earl A.S."/>
            <person name="Gibby P.D."/>
            <person name="Hartmann K.A."/>
            <person name="Liu J.E."/>
            <person name="Manci A.M."/>
            <person name="Nielsen D.A."/>
            <person name="Solomon M.B."/>
            <person name="Breakwell D.P."/>
            <person name="Burnett S.H."/>
            <person name="Grose J.H."/>
        </authorList>
    </citation>
    <scope>NUCLEOTIDE SEQUENCE [LARGE SCALE GENOMIC DNA]</scope>
    <source>
        <strain evidence="1 2">CECT 7799</strain>
    </source>
</reference>
<proteinExistence type="predicted"/>
<organism evidence="1 2">
    <name type="scientific">Jannaschia seosinensis</name>
    <dbReference type="NCBI Taxonomy" id="313367"/>
    <lineage>
        <taxon>Bacteria</taxon>
        <taxon>Pseudomonadati</taxon>
        <taxon>Pseudomonadota</taxon>
        <taxon>Alphaproteobacteria</taxon>
        <taxon>Rhodobacterales</taxon>
        <taxon>Roseobacteraceae</taxon>
        <taxon>Jannaschia</taxon>
    </lineage>
</organism>
<accession>A0A0M7B6Y1</accession>
<dbReference type="EMBL" id="CYPR01000070">
    <property type="protein sequence ID" value="CUH36817.1"/>
    <property type="molecule type" value="Genomic_DNA"/>
</dbReference>
<dbReference type="AlphaFoldDB" id="A0A0M7B6Y1"/>
<keyword evidence="2" id="KW-1185">Reference proteome</keyword>
<evidence type="ECO:0000313" key="2">
    <source>
        <dbReference type="Proteomes" id="UP000049455"/>
    </source>
</evidence>
<gene>
    <name evidence="1" type="ORF">JSE7799_01242</name>
</gene>
<evidence type="ECO:0000313" key="1">
    <source>
        <dbReference type="EMBL" id="CUH36817.1"/>
    </source>
</evidence>
<name>A0A0M7B6Y1_9RHOB</name>